<sequence>MTAVCRSFAQMAIDLGQPAMLMSLKPLRAGLEKLQDTPETLTPVHAEFLRVCLKVKVYHIAAQLLDQAIYDISISTGGNSSNSPAQVTPQSFLSFFYYGALVRIGTREYAKAIQLLLVALTCPASCLSAIQADAYKKYVLLCLKVHGEVKPLPVYTSHILQRYSKSASYVLEIAESFKTADATALQRIIEEKQPAIEADQNMGLVKQALASMQRHKILTLTKTYLTLSLSEIASEAGMPTDTNEVEAILFDMISEGEIKARIDQQTGNVSFEDADENLDMDMMQKLQGKLAKIIDISQRISWFEQEVVTSESYVRKTSLLDMSAADRQVGGAMSYDVMDM</sequence>
<keyword evidence="7" id="KW-0539">Nucleus</keyword>
<keyword evidence="5" id="KW-0963">Cytoplasm</keyword>
<evidence type="ECO:0000256" key="4">
    <source>
        <dbReference type="ARBA" id="ARBA00014878"/>
    </source>
</evidence>
<dbReference type="InterPro" id="IPR055089">
    <property type="entry name" value="COP9_N"/>
</dbReference>
<accession>A0ABP0L8A6</accession>
<dbReference type="Pfam" id="PF01399">
    <property type="entry name" value="PCI"/>
    <property type="match status" value="1"/>
</dbReference>
<evidence type="ECO:0000313" key="9">
    <source>
        <dbReference type="EMBL" id="CAK9035340.1"/>
    </source>
</evidence>
<evidence type="ECO:0000256" key="3">
    <source>
        <dbReference type="ARBA" id="ARBA00007084"/>
    </source>
</evidence>
<organism evidence="9 10">
    <name type="scientific">Durusdinium trenchii</name>
    <dbReference type="NCBI Taxonomy" id="1381693"/>
    <lineage>
        <taxon>Eukaryota</taxon>
        <taxon>Sar</taxon>
        <taxon>Alveolata</taxon>
        <taxon>Dinophyceae</taxon>
        <taxon>Suessiales</taxon>
        <taxon>Symbiodiniaceae</taxon>
        <taxon>Durusdinium</taxon>
    </lineage>
</organism>
<dbReference type="PROSITE" id="PS50250">
    <property type="entry name" value="PCI"/>
    <property type="match status" value="1"/>
</dbReference>
<dbReference type="EMBL" id="CAXAMN010011447">
    <property type="protein sequence ID" value="CAK9035340.1"/>
    <property type="molecule type" value="Genomic_DNA"/>
</dbReference>
<dbReference type="InterPro" id="IPR000717">
    <property type="entry name" value="PCI_dom"/>
</dbReference>
<dbReference type="PANTHER" id="PTHR10758:SF1">
    <property type="entry name" value="COP9 SIGNALOSOME COMPLEX SUBUNIT 3"/>
    <property type="match status" value="1"/>
</dbReference>
<comment type="caution">
    <text evidence="9">The sequence shown here is derived from an EMBL/GenBank/DDBJ whole genome shotgun (WGS) entry which is preliminary data.</text>
</comment>
<dbReference type="PANTHER" id="PTHR10758">
    <property type="entry name" value="26S PROTEASOME NON-ATPASE REGULATORY SUBUNIT 3/COP9 SIGNALOSOME COMPLEX SUBUNIT 3"/>
    <property type="match status" value="1"/>
</dbReference>
<comment type="subcellular location">
    <subcellularLocation>
        <location evidence="2">Cytoplasm</location>
    </subcellularLocation>
    <subcellularLocation>
        <location evidence="1">Nucleus</location>
    </subcellularLocation>
</comment>
<evidence type="ECO:0000256" key="7">
    <source>
        <dbReference type="ARBA" id="ARBA00023242"/>
    </source>
</evidence>
<dbReference type="SMART" id="SM00088">
    <property type="entry name" value="PINT"/>
    <property type="match status" value="1"/>
</dbReference>
<feature type="domain" description="PCI" evidence="8">
    <location>
        <begin position="108"/>
        <end position="276"/>
    </location>
</feature>
<dbReference type="InterPro" id="IPR036390">
    <property type="entry name" value="WH_DNA-bd_sf"/>
</dbReference>
<dbReference type="Gene3D" id="1.25.40.570">
    <property type="match status" value="1"/>
</dbReference>
<proteinExistence type="inferred from homology"/>
<protein>
    <recommendedName>
        <fullName evidence="4">COP9 signalosome complex subunit 3</fullName>
    </recommendedName>
</protein>
<evidence type="ECO:0000256" key="5">
    <source>
        <dbReference type="ARBA" id="ARBA00022490"/>
    </source>
</evidence>
<evidence type="ECO:0000256" key="1">
    <source>
        <dbReference type="ARBA" id="ARBA00004123"/>
    </source>
</evidence>
<reference evidence="9 10" key="1">
    <citation type="submission" date="2024-02" db="EMBL/GenBank/DDBJ databases">
        <authorList>
            <person name="Chen Y."/>
            <person name="Shah S."/>
            <person name="Dougan E. K."/>
            <person name="Thang M."/>
            <person name="Chan C."/>
        </authorList>
    </citation>
    <scope>NUCLEOTIDE SEQUENCE [LARGE SCALE GENOMIC DNA]</scope>
</reference>
<dbReference type="InterPro" id="IPR050756">
    <property type="entry name" value="CSN3"/>
</dbReference>
<evidence type="ECO:0000256" key="6">
    <source>
        <dbReference type="ARBA" id="ARBA00022790"/>
    </source>
</evidence>
<evidence type="ECO:0000313" key="10">
    <source>
        <dbReference type="Proteomes" id="UP001642484"/>
    </source>
</evidence>
<keyword evidence="10" id="KW-1185">Reference proteome</keyword>
<evidence type="ECO:0000256" key="2">
    <source>
        <dbReference type="ARBA" id="ARBA00004496"/>
    </source>
</evidence>
<evidence type="ECO:0000259" key="8">
    <source>
        <dbReference type="PROSITE" id="PS50250"/>
    </source>
</evidence>
<comment type="similarity">
    <text evidence="3">Belongs to the CSN3 family.</text>
</comment>
<name>A0ABP0L8A6_9DINO</name>
<keyword evidence="6" id="KW-0736">Signalosome</keyword>
<dbReference type="SUPFAM" id="SSF46785">
    <property type="entry name" value="Winged helix' DNA-binding domain"/>
    <property type="match status" value="1"/>
</dbReference>
<dbReference type="Pfam" id="PF22788">
    <property type="entry name" value="COP9_hel_rpt"/>
    <property type="match status" value="1"/>
</dbReference>
<dbReference type="Proteomes" id="UP001642484">
    <property type="component" value="Unassembled WGS sequence"/>
</dbReference>
<gene>
    <name evidence="9" type="ORF">CCMP2556_LOCUS19869</name>
</gene>